<dbReference type="InterPro" id="IPR002059">
    <property type="entry name" value="CSP_DNA-bd"/>
</dbReference>
<evidence type="ECO:0000256" key="2">
    <source>
        <dbReference type="ARBA" id="ARBA00022490"/>
    </source>
</evidence>
<dbReference type="Proteomes" id="UP000596742">
    <property type="component" value="Unassembled WGS sequence"/>
</dbReference>
<feature type="domain" description="SUZ-C" evidence="7">
    <location>
        <begin position="766"/>
        <end position="806"/>
    </location>
</feature>
<dbReference type="PANTHER" id="PTHR12913">
    <property type="entry name" value="UNR PROTEIN N-RAS UPSTREAM GENE PROTEIN"/>
    <property type="match status" value="1"/>
</dbReference>
<feature type="domain" description="CSD" evidence="6">
    <location>
        <begin position="46"/>
        <end position="110"/>
    </location>
</feature>
<dbReference type="Pfam" id="PF12901">
    <property type="entry name" value="SUZ-C"/>
    <property type="match status" value="1"/>
</dbReference>
<evidence type="ECO:0000256" key="1">
    <source>
        <dbReference type="ARBA" id="ARBA00004496"/>
    </source>
</evidence>
<dbReference type="Gene3D" id="2.40.50.140">
    <property type="entry name" value="Nucleic acid-binding proteins"/>
    <property type="match status" value="5"/>
</dbReference>
<dbReference type="InterPro" id="IPR024642">
    <property type="entry name" value="SUZ-C"/>
</dbReference>
<gene>
    <name evidence="8" type="ORF">MGAL_10B094107</name>
</gene>
<protein>
    <recommendedName>
        <fullName evidence="10">Cold shock domain-containing protein E1</fullName>
    </recommendedName>
</protein>
<dbReference type="InterPro" id="IPR056400">
    <property type="entry name" value="CSDE1"/>
</dbReference>
<sequence length="813" mass="91968">MSAVKKLNSPQWKNFQPSTQDPAIVSFQRATAPVINSHINSNGVGRETGFIEKLLHSYGFIQCCERDSRLFFHFSEYGDDINLVKIGDPVEFQMTYDRRTGKPVASHIVLLNSGSQSYEVLSEEKFTGSIAQEAKPTKNKNGYALSEDSLGRVTYQHNGEVFFLPYGSDDVIDKTFKPIAQDQVQFYIATDKRNGNLHARQIEPVSCKVQGVVCSLKDSFGFIERADVVKEIFFHYSEYKGDINKLNLGDDVDFDVQNRNTKEVAVNIQSVPIGTVIFEDISVNKIQGSVQRTLKNSRRQSDPLGGRISYESAKGPVEIPFGDKDQGGDYTLLPGDVVECNIATDRRDKLQRATNIKLMEESFTANKENRETGVITNLKDGYGFIQCTEREARMFFHFSELLDPKKEVKTNEEVEFTVTQDPSASNGNKLMAIRIKYLSKGSVSFLVIHPEKYIGTVDKEPNAHKSPGKIKEAETGIIVFDFDEKIQKISYTIKDVLEMKNAPRYGDKVEFNLGEVKSTKTRTGVNVRVVLRNLNNKCQGFIATLKDNYGFIENSDHEKEVFFHFSSYEGDPNDLDLGDEVEYTLCRKSAKHSAENIFKLPKGTIPTEEILRDKGQQQGKVLRPMRIVNPDQEEYCGLVQPFNVEEDTEPEVYPYGITSLADKRDFLQKGDSVKFNLALNKSNNQTRAVNISAIRKFIRSKVDSVKGQFGFLNYEKEDGKKLFFHMTEVHDGVEIQTGDEVEFVVVQNQRNGKYSACSLRKITDRRRPERLVSRLKSVTEDLSSVRIVVIRQPKGPDGTKGFTQTRVPWTPPA</sequence>
<name>A0A8B6H3H4_MYTGA</name>
<dbReference type="GO" id="GO:0003723">
    <property type="term" value="F:RNA binding"/>
    <property type="evidence" value="ECO:0007669"/>
    <property type="project" value="UniProtKB-KW"/>
</dbReference>
<keyword evidence="4" id="KW-0694">RNA-binding</keyword>
<keyword evidence="3" id="KW-0677">Repeat</keyword>
<dbReference type="Pfam" id="PF23456">
    <property type="entry name" value="CSDE1"/>
    <property type="match status" value="4"/>
</dbReference>
<dbReference type="GO" id="GO:0005737">
    <property type="term" value="C:cytoplasm"/>
    <property type="evidence" value="ECO:0007669"/>
    <property type="project" value="UniProtKB-SubCell"/>
</dbReference>
<comment type="caution">
    <text evidence="8">The sequence shown here is derived from an EMBL/GenBank/DDBJ whole genome shotgun (WGS) entry which is preliminary data.</text>
</comment>
<evidence type="ECO:0000256" key="3">
    <source>
        <dbReference type="ARBA" id="ARBA00022737"/>
    </source>
</evidence>
<dbReference type="SUPFAM" id="SSF50249">
    <property type="entry name" value="Nucleic acid-binding proteins"/>
    <property type="match status" value="5"/>
</dbReference>
<dbReference type="PANTHER" id="PTHR12913:SF1">
    <property type="entry name" value="COLD SHOCK DOMAIN-CONTAINING PROTEIN E1"/>
    <property type="match status" value="1"/>
</dbReference>
<dbReference type="InterPro" id="IPR012340">
    <property type="entry name" value="NA-bd_OB-fold"/>
</dbReference>
<dbReference type="CDD" id="cd04458">
    <property type="entry name" value="CSP_CDS"/>
    <property type="match status" value="3"/>
</dbReference>
<dbReference type="AlphaFoldDB" id="A0A8B6H3H4"/>
<feature type="domain" description="CSD" evidence="6">
    <location>
        <begin position="370"/>
        <end position="437"/>
    </location>
</feature>
<dbReference type="PROSITE" id="PS51857">
    <property type="entry name" value="CSD_2"/>
    <property type="match status" value="5"/>
</dbReference>
<dbReference type="EMBL" id="UYJE01009442">
    <property type="protein sequence ID" value="VDI73537.1"/>
    <property type="molecule type" value="Genomic_DNA"/>
</dbReference>
<evidence type="ECO:0000259" key="6">
    <source>
        <dbReference type="PROSITE" id="PS51857"/>
    </source>
</evidence>
<feature type="domain" description="CSD" evidence="6">
    <location>
        <begin position="208"/>
        <end position="270"/>
    </location>
</feature>
<keyword evidence="2" id="KW-0963">Cytoplasm</keyword>
<evidence type="ECO:0000256" key="5">
    <source>
        <dbReference type="ARBA" id="ARBA00044751"/>
    </source>
</evidence>
<dbReference type="InterPro" id="IPR011129">
    <property type="entry name" value="CSD"/>
</dbReference>
<evidence type="ECO:0000256" key="4">
    <source>
        <dbReference type="ARBA" id="ARBA00022884"/>
    </source>
</evidence>
<feature type="domain" description="CSD" evidence="6">
    <location>
        <begin position="695"/>
        <end position="761"/>
    </location>
</feature>
<evidence type="ECO:0000313" key="9">
    <source>
        <dbReference type="Proteomes" id="UP000596742"/>
    </source>
</evidence>
<feature type="domain" description="CSD" evidence="6">
    <location>
        <begin position="537"/>
        <end position="599"/>
    </location>
</feature>
<accession>A0A8B6H3H4</accession>
<proteinExistence type="inferred from homology"/>
<evidence type="ECO:0008006" key="10">
    <source>
        <dbReference type="Google" id="ProtNLM"/>
    </source>
</evidence>
<dbReference type="Pfam" id="PF00313">
    <property type="entry name" value="CSD"/>
    <property type="match status" value="5"/>
</dbReference>
<dbReference type="SMART" id="SM00357">
    <property type="entry name" value="CSP"/>
    <property type="match status" value="5"/>
</dbReference>
<dbReference type="PROSITE" id="PS51938">
    <property type="entry name" value="SUZ_C"/>
    <property type="match status" value="1"/>
</dbReference>
<dbReference type="PROSITE" id="PS00352">
    <property type="entry name" value="CSD_1"/>
    <property type="match status" value="4"/>
</dbReference>
<dbReference type="InterPro" id="IPR019844">
    <property type="entry name" value="CSD_CS"/>
</dbReference>
<organism evidence="8 9">
    <name type="scientific">Mytilus galloprovincialis</name>
    <name type="common">Mediterranean mussel</name>
    <dbReference type="NCBI Taxonomy" id="29158"/>
    <lineage>
        <taxon>Eukaryota</taxon>
        <taxon>Metazoa</taxon>
        <taxon>Spiralia</taxon>
        <taxon>Lophotrochozoa</taxon>
        <taxon>Mollusca</taxon>
        <taxon>Bivalvia</taxon>
        <taxon>Autobranchia</taxon>
        <taxon>Pteriomorphia</taxon>
        <taxon>Mytilida</taxon>
        <taxon>Mytiloidea</taxon>
        <taxon>Mytilidae</taxon>
        <taxon>Mytilinae</taxon>
        <taxon>Mytilus</taxon>
    </lineage>
</organism>
<keyword evidence="9" id="KW-1185">Reference proteome</keyword>
<comment type="subcellular location">
    <subcellularLocation>
        <location evidence="1">Cytoplasm</location>
    </subcellularLocation>
</comment>
<evidence type="ECO:0000259" key="7">
    <source>
        <dbReference type="PROSITE" id="PS51938"/>
    </source>
</evidence>
<reference evidence="8" key="1">
    <citation type="submission" date="2018-11" db="EMBL/GenBank/DDBJ databases">
        <authorList>
            <person name="Alioto T."/>
            <person name="Alioto T."/>
        </authorList>
    </citation>
    <scope>NUCLEOTIDE SEQUENCE</scope>
</reference>
<evidence type="ECO:0000313" key="8">
    <source>
        <dbReference type="EMBL" id="VDI73537.1"/>
    </source>
</evidence>
<comment type="similarity">
    <text evidence="5">Belongs to the UNR family.</text>
</comment>